<keyword evidence="4 7" id="KW-0804">Transcription</keyword>
<name>A0AB34KKA1_9PEZI</name>
<dbReference type="Proteomes" id="UP000803884">
    <property type="component" value="Unassembled WGS sequence"/>
</dbReference>
<evidence type="ECO:0000256" key="2">
    <source>
        <dbReference type="ARBA" id="ARBA00008035"/>
    </source>
</evidence>
<evidence type="ECO:0000259" key="9">
    <source>
        <dbReference type="Pfam" id="PF10513"/>
    </source>
</evidence>
<dbReference type="PANTHER" id="PTHR14898">
    <property type="entry name" value="ENHANCER OF POLYCOMB"/>
    <property type="match status" value="1"/>
</dbReference>
<dbReference type="GO" id="GO:0035267">
    <property type="term" value="C:NuA4 histone acetyltransferase complex"/>
    <property type="evidence" value="ECO:0007669"/>
    <property type="project" value="InterPro"/>
</dbReference>
<feature type="domain" description="Enhancer of polycomb-like N-terminal" evidence="9">
    <location>
        <begin position="13"/>
        <end position="168"/>
    </location>
</feature>
<comment type="function">
    <text evidence="6">Component of the NuA4 histone acetyltransferase complex which is involved in transcriptional activation of selected genes principally by acetylation of nucleosomal histone H4 and H2A. The NuA4 complex is also involved in DNA repair. Involved in gene silencing by neighboring heterochromatin, blockage of the silencing spreading along the chromosome, and required for cell cycle progression through G2/M.</text>
</comment>
<dbReference type="RefSeq" id="XP_069226857.1">
    <property type="nucleotide sequence ID" value="XM_069376096.1"/>
</dbReference>
<dbReference type="InterPro" id="IPR019542">
    <property type="entry name" value="Enhancer_polycomb-like_N"/>
</dbReference>
<comment type="similarity">
    <text evidence="2 7">Belongs to the enhancer of polycomb family.</text>
</comment>
<feature type="compositionally biased region" description="Polar residues" evidence="8">
    <location>
        <begin position="592"/>
        <end position="602"/>
    </location>
</feature>
<protein>
    <recommendedName>
        <fullName evidence="7">Enhancer of polycomb-like protein</fullName>
    </recommendedName>
</protein>
<reference evidence="10 11" key="1">
    <citation type="journal article" date="2020" name="Microbiol. Resour. Announc.">
        <title>Draft Genome Sequence of a Cladosporium Species Isolated from the Mesophotic Ascidian Didemnum maculosum.</title>
        <authorList>
            <person name="Gioti A."/>
            <person name="Siaperas R."/>
            <person name="Nikolaivits E."/>
            <person name="Le Goff G."/>
            <person name="Ouazzani J."/>
            <person name="Kotoulas G."/>
            <person name="Topakas E."/>
        </authorList>
    </citation>
    <scope>NUCLEOTIDE SEQUENCE [LARGE SCALE GENOMIC DNA]</scope>
    <source>
        <strain evidence="10 11">TM138-S3</strain>
    </source>
</reference>
<dbReference type="GO" id="GO:0006357">
    <property type="term" value="P:regulation of transcription by RNA polymerase II"/>
    <property type="evidence" value="ECO:0007669"/>
    <property type="project" value="InterPro"/>
</dbReference>
<feature type="region of interest" description="Disordered" evidence="8">
    <location>
        <begin position="400"/>
        <end position="513"/>
    </location>
</feature>
<evidence type="ECO:0000256" key="7">
    <source>
        <dbReference type="RuleBase" id="RU361124"/>
    </source>
</evidence>
<dbReference type="AlphaFoldDB" id="A0AB34KKA1"/>
<evidence type="ECO:0000256" key="1">
    <source>
        <dbReference type="ARBA" id="ARBA00004123"/>
    </source>
</evidence>
<evidence type="ECO:0000313" key="11">
    <source>
        <dbReference type="Proteomes" id="UP000803884"/>
    </source>
</evidence>
<accession>A0AB34KKA1</accession>
<feature type="compositionally biased region" description="Basic residues" evidence="8">
    <location>
        <begin position="8"/>
        <end position="18"/>
    </location>
</feature>
<sequence length="602" mass="68096">MSSTRASNARHVRQRKLNTKQPLRIIKEDEIEELPEDEAQRNIPQVETGVEKAEEIEYHLQQVIHSASTAALGEKTQQSFIPTPDAVKAKGVEYDKLYPKKFTSPSTYIRFSSTVEESVGVPYCMDDQDVAILAKLNEGKDVNGNSRKDKLSNCSEDTFEEVMSFFEETIQRLQPFADIDKSPVPSFDEMEQNIDENVSLEAQKWLKVIYPHWMLRKDSKAIMPSIKLRLLDNTSDADDADPYVCFRRREVRQTRKTRGRDAQIVEKLKKLRLELEQSRQLVQMVNQREQLNKQSLETARKVFESRGQLKKVKQERGIIGEKGDDEELLVNQRPAPKPKARQSTADSRTPTIKIPGQQRPSLDRQATENELPMLEEQLRETFDLLEKTVDTKKQQHLNWNKGWEDKTWQPITPPAESAEERPKWGFLPSPQGASYPTPPPTLPSEGSQKDGDTEMPDASAPPSPPQEAPVKAGESPEPEFIIRSMPGAWPREASPFDAPMQREPTPACRLRRGRGGIMHLEARKQRQPGLCRTVVTDSDDSDEEMDDWFAVSDAKIFDYRTALNGSVRRPDTGNRQSLPGAGAPGVPVQPQLQRVASTGNAG</sequence>
<dbReference type="GeneID" id="96008934"/>
<feature type="region of interest" description="Disordered" evidence="8">
    <location>
        <begin position="1"/>
        <end position="31"/>
    </location>
</feature>
<dbReference type="InterPro" id="IPR024943">
    <property type="entry name" value="Enhancer_polycomb"/>
</dbReference>
<evidence type="ECO:0000256" key="4">
    <source>
        <dbReference type="ARBA" id="ARBA00023163"/>
    </source>
</evidence>
<proteinExistence type="inferred from homology"/>
<dbReference type="GO" id="GO:0005634">
    <property type="term" value="C:nucleus"/>
    <property type="evidence" value="ECO:0007669"/>
    <property type="project" value="UniProtKB-SubCell"/>
</dbReference>
<dbReference type="EMBL" id="JAAQHG020000032">
    <property type="protein sequence ID" value="KAL1583750.1"/>
    <property type="molecule type" value="Genomic_DNA"/>
</dbReference>
<feature type="compositionally biased region" description="Low complexity" evidence="8">
    <location>
        <begin position="579"/>
        <end position="591"/>
    </location>
</feature>
<evidence type="ECO:0000313" key="10">
    <source>
        <dbReference type="EMBL" id="KAL1583750.1"/>
    </source>
</evidence>
<keyword evidence="5 7" id="KW-0539">Nucleus</keyword>
<evidence type="ECO:0000256" key="8">
    <source>
        <dbReference type="SAM" id="MobiDB-lite"/>
    </source>
</evidence>
<keyword evidence="11" id="KW-1185">Reference proteome</keyword>
<feature type="region of interest" description="Disordered" evidence="8">
    <location>
        <begin position="565"/>
        <end position="602"/>
    </location>
</feature>
<feature type="compositionally biased region" description="Polar residues" evidence="8">
    <location>
        <begin position="341"/>
        <end position="350"/>
    </location>
</feature>
<keyword evidence="3 7" id="KW-0805">Transcription regulation</keyword>
<comment type="subcellular location">
    <subcellularLocation>
        <location evidence="1 7">Nucleus</location>
    </subcellularLocation>
</comment>
<organism evidence="10 11">
    <name type="scientific">Cladosporium halotolerans</name>
    <dbReference type="NCBI Taxonomy" id="1052096"/>
    <lineage>
        <taxon>Eukaryota</taxon>
        <taxon>Fungi</taxon>
        <taxon>Dikarya</taxon>
        <taxon>Ascomycota</taxon>
        <taxon>Pezizomycotina</taxon>
        <taxon>Dothideomycetes</taxon>
        <taxon>Dothideomycetidae</taxon>
        <taxon>Cladosporiales</taxon>
        <taxon>Cladosporiaceae</taxon>
        <taxon>Cladosporium</taxon>
    </lineage>
</organism>
<evidence type="ECO:0000256" key="6">
    <source>
        <dbReference type="ARBA" id="ARBA00025513"/>
    </source>
</evidence>
<comment type="caution">
    <text evidence="10">The sequence shown here is derived from an EMBL/GenBank/DDBJ whole genome shotgun (WGS) entry which is preliminary data.</text>
</comment>
<evidence type="ECO:0000256" key="3">
    <source>
        <dbReference type="ARBA" id="ARBA00023015"/>
    </source>
</evidence>
<feature type="region of interest" description="Disordered" evidence="8">
    <location>
        <begin position="323"/>
        <end position="365"/>
    </location>
</feature>
<evidence type="ECO:0000256" key="5">
    <source>
        <dbReference type="ARBA" id="ARBA00023242"/>
    </source>
</evidence>
<gene>
    <name evidence="10" type="ORF">WHR41_07492</name>
</gene>
<dbReference type="Pfam" id="PF10513">
    <property type="entry name" value="EPL1"/>
    <property type="match status" value="1"/>
</dbReference>